<dbReference type="SUPFAM" id="SSF50969">
    <property type="entry name" value="YVTN repeat-like/Quinoprotein amine dehydrogenase"/>
    <property type="match status" value="1"/>
</dbReference>
<evidence type="ECO:0000256" key="1">
    <source>
        <dbReference type="SAM" id="Phobius"/>
    </source>
</evidence>
<evidence type="ECO:0000313" key="2">
    <source>
        <dbReference type="EMBL" id="MCA9389821.1"/>
    </source>
</evidence>
<keyword evidence="1" id="KW-0472">Membrane</keyword>
<proteinExistence type="predicted"/>
<name>A0A955LG16_UNCKA</name>
<reference evidence="2" key="2">
    <citation type="journal article" date="2021" name="Microbiome">
        <title>Successional dynamics and alternative stable states in a saline activated sludge microbial community over 9 years.</title>
        <authorList>
            <person name="Wang Y."/>
            <person name="Ye J."/>
            <person name="Ju F."/>
            <person name="Liu L."/>
            <person name="Boyd J.A."/>
            <person name="Deng Y."/>
            <person name="Parks D.H."/>
            <person name="Jiang X."/>
            <person name="Yin X."/>
            <person name="Woodcroft B.J."/>
            <person name="Tyson G.W."/>
            <person name="Hugenholtz P."/>
            <person name="Polz M.F."/>
            <person name="Zhang T."/>
        </authorList>
    </citation>
    <scope>NUCLEOTIDE SEQUENCE</scope>
    <source>
        <strain evidence="2">HKST-UBA01</strain>
    </source>
</reference>
<comment type="caution">
    <text evidence="2">The sequence shown here is derived from an EMBL/GenBank/DDBJ whole genome shotgun (WGS) entry which is preliminary data.</text>
</comment>
<organism evidence="2 3">
    <name type="scientific">candidate division WWE3 bacterium</name>
    <dbReference type="NCBI Taxonomy" id="2053526"/>
    <lineage>
        <taxon>Bacteria</taxon>
        <taxon>Katanobacteria</taxon>
    </lineage>
</organism>
<dbReference type="InterPro" id="IPR011044">
    <property type="entry name" value="Quino_amine_DH_bsu"/>
</dbReference>
<protein>
    <submittedName>
        <fullName evidence="2">Uncharacterized protein</fullName>
    </submittedName>
</protein>
<feature type="transmembrane region" description="Helical" evidence="1">
    <location>
        <begin position="132"/>
        <end position="150"/>
    </location>
</feature>
<sequence>ALVVWGGSLLFRASGNVFFALFRNNELVDMSKDRFVQEAIRDNDALVLGTAVFGERIGTTLLKQVLQSELSDDWQYLLRNEVKDIEENALLSGIILSINIRQHPSEEEVIEITMPGMETSKKKMSMPKMPRFSLGTIGSFFSGFTGIFKRIQTPDVYLKTPKPSRSIKKWLIVVLLAVLLTGSIYFTLRRNKTQEIESEQAVFEQELQTQLERVQEIAQRDPAQAQRALDALSEQIGSVQGASTQIDEQLQQTYDALYASEYPEWNSLNIPVAASSVTLLSQDGQFVAIAGDDGSVWTISTDNSFTKIATYSELVGVTFGAHAVSGSYLYQPDTGLWFIDNSGNSVEKIIDQSGQWGTVLGISTYKDNLYVLSKGLSQVVKYLGIGGGQLSNASSYLQEPVTFDNVSDLTIDGYIYLLHADGQTEKFISGKRTDFALRGVFPKLVSPQKIVTGIDWGHVYIADGSSVLIFTSDGQYVKRIMSTYGHVLRLAVDDSEQRLVITTENGVFTAGLNF</sequence>
<feature type="transmembrane region" description="Helical" evidence="1">
    <location>
        <begin position="170"/>
        <end position="188"/>
    </location>
</feature>
<keyword evidence="1" id="KW-1133">Transmembrane helix</keyword>
<dbReference type="AlphaFoldDB" id="A0A955LG16"/>
<accession>A0A955LG16</accession>
<reference evidence="2" key="1">
    <citation type="submission" date="2020-04" db="EMBL/GenBank/DDBJ databases">
        <authorList>
            <person name="Zhang T."/>
        </authorList>
    </citation>
    <scope>NUCLEOTIDE SEQUENCE</scope>
    <source>
        <strain evidence="2">HKST-UBA01</strain>
    </source>
</reference>
<gene>
    <name evidence="2" type="ORF">KC571_00285</name>
</gene>
<feature type="non-terminal residue" evidence="2">
    <location>
        <position position="1"/>
    </location>
</feature>
<evidence type="ECO:0000313" key="3">
    <source>
        <dbReference type="Proteomes" id="UP000701698"/>
    </source>
</evidence>
<dbReference type="Proteomes" id="UP000701698">
    <property type="component" value="Unassembled WGS sequence"/>
</dbReference>
<dbReference type="EMBL" id="JAGQKX010000003">
    <property type="protein sequence ID" value="MCA9389821.1"/>
    <property type="molecule type" value="Genomic_DNA"/>
</dbReference>
<keyword evidence="1" id="KW-0812">Transmembrane</keyword>